<evidence type="ECO:0000256" key="2">
    <source>
        <dbReference type="HAMAP-Rule" id="MF_00984"/>
    </source>
</evidence>
<accession>A0ABR9ZTP7</accession>
<dbReference type="PANTHER" id="PTHR10302">
    <property type="entry name" value="SINGLE-STRANDED DNA-BINDING PROTEIN"/>
    <property type="match status" value="1"/>
</dbReference>
<dbReference type="Pfam" id="PF00436">
    <property type="entry name" value="SSB"/>
    <property type="match status" value="1"/>
</dbReference>
<dbReference type="EMBL" id="JADKNH010000007">
    <property type="protein sequence ID" value="MBF4693838.1"/>
    <property type="molecule type" value="Genomic_DNA"/>
</dbReference>
<comment type="caution">
    <text evidence="2">Lacks conserved residue(s) required for the propagation of feature annotation.</text>
</comment>
<dbReference type="SUPFAM" id="SSF50249">
    <property type="entry name" value="Nucleic acid-binding proteins"/>
    <property type="match status" value="1"/>
</dbReference>
<organism evidence="4 5">
    <name type="scientific">Fusibacter ferrireducens</name>
    <dbReference type="NCBI Taxonomy" id="2785058"/>
    <lineage>
        <taxon>Bacteria</taxon>
        <taxon>Bacillati</taxon>
        <taxon>Bacillota</taxon>
        <taxon>Clostridia</taxon>
        <taxon>Eubacteriales</taxon>
        <taxon>Eubacteriales Family XII. Incertae Sedis</taxon>
        <taxon>Fusibacter</taxon>
    </lineage>
</organism>
<sequence length="118" mass="13346">MNNVSLVGRITQAPELKLVGEERFCTKFNLAVDRYLGSTQKDEKRNEGKPTADFPRITVWGKIAENCCKYLDKGALVSITGKVSTSRFEKEDGDIVYMTEIVADRVQFLESLHSENKQ</sequence>
<evidence type="ECO:0000256" key="3">
    <source>
        <dbReference type="PIRNR" id="PIRNR002070"/>
    </source>
</evidence>
<dbReference type="NCBIfam" id="TIGR00621">
    <property type="entry name" value="ssb"/>
    <property type="match status" value="1"/>
</dbReference>
<keyword evidence="1 2" id="KW-0238">DNA-binding</keyword>
<dbReference type="RefSeq" id="WP_194702082.1">
    <property type="nucleotide sequence ID" value="NZ_JADKNH010000007.1"/>
</dbReference>
<dbReference type="Proteomes" id="UP000614200">
    <property type="component" value="Unassembled WGS sequence"/>
</dbReference>
<dbReference type="InterPro" id="IPR000424">
    <property type="entry name" value="Primosome_PriB/ssb"/>
</dbReference>
<dbReference type="PIRSF" id="PIRSF002070">
    <property type="entry name" value="SSB"/>
    <property type="match status" value="1"/>
</dbReference>
<dbReference type="GO" id="GO:0003677">
    <property type="term" value="F:DNA binding"/>
    <property type="evidence" value="ECO:0007669"/>
    <property type="project" value="UniProtKB-KW"/>
</dbReference>
<dbReference type="CDD" id="cd04496">
    <property type="entry name" value="SSB_OBF"/>
    <property type="match status" value="1"/>
</dbReference>
<dbReference type="InterPro" id="IPR012340">
    <property type="entry name" value="NA-bd_OB-fold"/>
</dbReference>
<gene>
    <name evidence="4" type="ORF">ISU02_12025</name>
</gene>
<protein>
    <recommendedName>
        <fullName evidence="2 3">Single-stranded DNA-binding protein</fullName>
        <shortName evidence="2">SSB</shortName>
    </recommendedName>
</protein>
<dbReference type="HAMAP" id="MF_00984">
    <property type="entry name" value="SSB"/>
    <property type="match status" value="1"/>
</dbReference>
<evidence type="ECO:0000313" key="4">
    <source>
        <dbReference type="EMBL" id="MBF4693838.1"/>
    </source>
</evidence>
<dbReference type="InterPro" id="IPR011344">
    <property type="entry name" value="ssDNA-bd"/>
</dbReference>
<proteinExistence type="inferred from homology"/>
<reference evidence="4 5" key="1">
    <citation type="submission" date="2020-11" db="EMBL/GenBank/DDBJ databases">
        <title>Fusibacter basophilias sp. nov.</title>
        <authorList>
            <person name="Qiu D."/>
        </authorList>
    </citation>
    <scope>NUCLEOTIDE SEQUENCE [LARGE SCALE GENOMIC DNA]</scope>
    <source>
        <strain evidence="4 5">Q10-2</strain>
    </source>
</reference>
<comment type="subunit">
    <text evidence="2">Homotetramer.</text>
</comment>
<dbReference type="PANTHER" id="PTHR10302:SF27">
    <property type="entry name" value="SINGLE-STRANDED DNA-BINDING PROTEIN"/>
    <property type="match status" value="1"/>
</dbReference>
<dbReference type="Gene3D" id="2.40.50.140">
    <property type="entry name" value="Nucleic acid-binding proteins"/>
    <property type="match status" value="1"/>
</dbReference>
<comment type="caution">
    <text evidence="4">The sequence shown here is derived from an EMBL/GenBank/DDBJ whole genome shotgun (WGS) entry which is preliminary data.</text>
</comment>
<evidence type="ECO:0000313" key="5">
    <source>
        <dbReference type="Proteomes" id="UP000614200"/>
    </source>
</evidence>
<dbReference type="PROSITE" id="PS50935">
    <property type="entry name" value="SSB"/>
    <property type="match status" value="1"/>
</dbReference>
<keyword evidence="5" id="KW-1185">Reference proteome</keyword>
<evidence type="ECO:0000256" key="1">
    <source>
        <dbReference type="ARBA" id="ARBA00023125"/>
    </source>
</evidence>
<name>A0ABR9ZTP7_9FIRM</name>